<dbReference type="GO" id="GO:1990063">
    <property type="term" value="C:Bam protein complex"/>
    <property type="evidence" value="ECO:0007669"/>
    <property type="project" value="TreeGrafter"/>
</dbReference>
<feature type="region of interest" description="Disordered" evidence="5">
    <location>
        <begin position="142"/>
        <end position="184"/>
    </location>
</feature>
<name>A0A126T8D7_9GAMM</name>
<reference evidence="7 8" key="1">
    <citation type="journal article" date="2015" name="Environ. Microbiol.">
        <title>Methane oxidation coupled to nitrate reduction under hypoxia by the Gammaproteobacterium Methylomonas denitrificans, sp. nov. type strain FJG1.</title>
        <authorList>
            <person name="Kits K.D."/>
            <person name="Klotz M.G."/>
            <person name="Stein L.Y."/>
        </authorList>
    </citation>
    <scope>NUCLEOTIDE SEQUENCE [LARGE SCALE GENOMIC DNA]</scope>
    <source>
        <strain evidence="7 8">FJG1</strain>
    </source>
</reference>
<proteinExistence type="inferred from homology"/>
<feature type="chain" id="PRO_5008999068" description="Outer membrane protein assembly factor BamE" evidence="4">
    <location>
        <begin position="19"/>
        <end position="184"/>
    </location>
</feature>
<feature type="compositionally biased region" description="Basic and acidic residues" evidence="5">
    <location>
        <begin position="171"/>
        <end position="184"/>
    </location>
</feature>
<keyword evidence="8" id="KW-1185">Reference proteome</keyword>
<accession>A0A126T8D7</accession>
<dbReference type="EMBL" id="CP014476">
    <property type="protein sequence ID" value="AMK78359.1"/>
    <property type="molecule type" value="Genomic_DNA"/>
</dbReference>
<dbReference type="PANTHER" id="PTHR37482:SF1">
    <property type="entry name" value="OUTER MEMBRANE PROTEIN ASSEMBLY FACTOR BAME"/>
    <property type="match status" value="1"/>
</dbReference>
<keyword evidence="3 4" id="KW-0998">Cell outer membrane</keyword>
<evidence type="ECO:0000313" key="8">
    <source>
        <dbReference type="Proteomes" id="UP000030512"/>
    </source>
</evidence>
<sequence precursor="true">MKKSTFLLAAVTSLSINACSTILTNLPGVYTLDIEQGNIIDQSMINQLRPNMTKRQVLYIMGSPMLSDAFHEKRWDYLYSEQPGGEDRVQKRVSLFFNGDNLMGVQGDFRPSSMPVVKESTETSVDVPKRDLERSMWEKISGLFGSDEPDTFARKNNQNATEPKEASSSAEKGKELVEEEPGKK</sequence>
<dbReference type="GO" id="GO:0030674">
    <property type="term" value="F:protein-macromolecule adaptor activity"/>
    <property type="evidence" value="ECO:0007669"/>
    <property type="project" value="TreeGrafter"/>
</dbReference>
<dbReference type="OrthoDB" id="9808250at2"/>
<evidence type="ECO:0000256" key="4">
    <source>
        <dbReference type="HAMAP-Rule" id="MF_00925"/>
    </source>
</evidence>
<comment type="subunit">
    <text evidence="4">Part of the Bam complex.</text>
</comment>
<evidence type="ECO:0000256" key="3">
    <source>
        <dbReference type="ARBA" id="ARBA00023237"/>
    </source>
</evidence>
<dbReference type="GO" id="GO:0051205">
    <property type="term" value="P:protein insertion into membrane"/>
    <property type="evidence" value="ECO:0007669"/>
    <property type="project" value="UniProtKB-UniRule"/>
</dbReference>
<dbReference type="AlphaFoldDB" id="A0A126T8D7"/>
<dbReference type="InterPro" id="IPR007450">
    <property type="entry name" value="BamE_dom"/>
</dbReference>
<dbReference type="RefSeq" id="WP_036277219.1">
    <property type="nucleotide sequence ID" value="NZ_CP014476.1"/>
</dbReference>
<dbReference type="HAMAP" id="MF_00925">
    <property type="entry name" value="OM_assembly_BamE"/>
    <property type="match status" value="1"/>
</dbReference>
<dbReference type="InterPro" id="IPR037873">
    <property type="entry name" value="BamE-like"/>
</dbReference>
<feature type="domain" description="Outer membrane protein assembly factor BamE" evidence="6">
    <location>
        <begin position="37"/>
        <end position="103"/>
    </location>
</feature>
<evidence type="ECO:0000256" key="5">
    <source>
        <dbReference type="SAM" id="MobiDB-lite"/>
    </source>
</evidence>
<evidence type="ECO:0000256" key="2">
    <source>
        <dbReference type="ARBA" id="ARBA00023136"/>
    </source>
</evidence>
<dbReference type="Proteomes" id="UP000030512">
    <property type="component" value="Chromosome"/>
</dbReference>
<dbReference type="PANTHER" id="PTHR37482">
    <property type="entry name" value="OUTER MEMBRANE PROTEIN ASSEMBLY FACTOR BAME"/>
    <property type="match status" value="1"/>
</dbReference>
<evidence type="ECO:0000313" key="7">
    <source>
        <dbReference type="EMBL" id="AMK78359.1"/>
    </source>
</evidence>
<dbReference type="Gene3D" id="3.30.1450.10">
    <property type="match status" value="1"/>
</dbReference>
<gene>
    <name evidence="4" type="primary">bamE</name>
    <name evidence="7" type="ORF">JT25_018005</name>
</gene>
<feature type="signal peptide" evidence="4">
    <location>
        <begin position="1"/>
        <end position="18"/>
    </location>
</feature>
<protein>
    <recommendedName>
        <fullName evidence="4">Outer membrane protein assembly factor BamE</fullName>
    </recommendedName>
</protein>
<evidence type="ECO:0000259" key="6">
    <source>
        <dbReference type="Pfam" id="PF04355"/>
    </source>
</evidence>
<keyword evidence="1 4" id="KW-0732">Signal</keyword>
<comment type="similarity">
    <text evidence="4">Belongs to the BamE family.</text>
</comment>
<feature type="compositionally biased region" description="Polar residues" evidence="5">
    <location>
        <begin position="154"/>
        <end position="170"/>
    </location>
</feature>
<keyword evidence="2 4" id="KW-0472">Membrane</keyword>
<dbReference type="KEGG" id="mdn:JT25_018005"/>
<comment type="subcellular location">
    <subcellularLocation>
        <location evidence="4">Cell outer membrane</location>
    </subcellularLocation>
</comment>
<organism evidence="7 8">
    <name type="scientific">Methylomonas denitrificans</name>
    <dbReference type="NCBI Taxonomy" id="1538553"/>
    <lineage>
        <taxon>Bacteria</taxon>
        <taxon>Pseudomonadati</taxon>
        <taxon>Pseudomonadota</taxon>
        <taxon>Gammaproteobacteria</taxon>
        <taxon>Methylococcales</taxon>
        <taxon>Methylococcaceae</taxon>
        <taxon>Methylomonas</taxon>
    </lineage>
</organism>
<evidence type="ECO:0000256" key="1">
    <source>
        <dbReference type="ARBA" id="ARBA00022729"/>
    </source>
</evidence>
<comment type="function">
    <text evidence="4">Part of the outer membrane protein assembly complex, which is involved in assembly and insertion of beta-barrel proteins into the outer membrane.</text>
</comment>
<dbReference type="Pfam" id="PF04355">
    <property type="entry name" value="BamE"/>
    <property type="match status" value="1"/>
</dbReference>
<dbReference type="STRING" id="1538553.JT25_018005"/>
<dbReference type="InterPro" id="IPR026592">
    <property type="entry name" value="BamE"/>
</dbReference>
<dbReference type="GO" id="GO:0043165">
    <property type="term" value="P:Gram-negative-bacterium-type cell outer membrane assembly"/>
    <property type="evidence" value="ECO:0007669"/>
    <property type="project" value="UniProtKB-UniRule"/>
</dbReference>